<evidence type="ECO:0000256" key="1">
    <source>
        <dbReference type="ARBA" id="ARBA00001911"/>
    </source>
</evidence>
<dbReference type="GeneID" id="5561791"/>
<dbReference type="Pfam" id="PF24621">
    <property type="entry name" value="DHQS_C"/>
    <property type="match status" value="1"/>
</dbReference>
<comment type="cofactor">
    <cofactor evidence="1 5">
        <name>NAD(+)</name>
        <dbReference type="ChEBI" id="CHEBI:57540"/>
    </cofactor>
</comment>
<keyword evidence="5" id="KW-0028">Amino-acid biosynthesis</keyword>
<dbReference type="PhylomeDB" id="A8A8F0"/>
<protein>
    <recommendedName>
        <fullName evidence="5">3-dehydroquinate synthase</fullName>
        <shortName evidence="5">DHQS</shortName>
        <ecNumber evidence="5">4.2.3.4</ecNumber>
    </recommendedName>
</protein>
<feature type="binding site" evidence="5">
    <location>
        <position position="142"/>
    </location>
    <ligand>
        <name>NAD(+)</name>
        <dbReference type="ChEBI" id="CHEBI:57540"/>
    </ligand>
</feature>
<gene>
    <name evidence="5" type="primary">aroB</name>
    <name evidence="8" type="ordered locus">Igni_0018</name>
</gene>
<dbReference type="PANTHER" id="PTHR43622:SF1">
    <property type="entry name" value="3-DEHYDROQUINATE SYNTHASE"/>
    <property type="match status" value="1"/>
</dbReference>
<dbReference type="GO" id="GO:0009423">
    <property type="term" value="P:chorismate biosynthetic process"/>
    <property type="evidence" value="ECO:0007669"/>
    <property type="project" value="UniProtKB-UniRule"/>
</dbReference>
<keyword evidence="4 5" id="KW-0456">Lyase</keyword>
<organism evidence="8 9">
    <name type="scientific">Ignicoccus hospitalis (strain KIN4/I / DSM 18386 / JCM 14125)</name>
    <dbReference type="NCBI Taxonomy" id="453591"/>
    <lineage>
        <taxon>Archaea</taxon>
        <taxon>Thermoproteota</taxon>
        <taxon>Thermoprotei</taxon>
        <taxon>Desulfurococcales</taxon>
        <taxon>Desulfurococcaceae</taxon>
        <taxon>Ignicoccus</taxon>
    </lineage>
</organism>
<dbReference type="EMBL" id="CP000816">
    <property type="protein sequence ID" value="ABU81202.1"/>
    <property type="molecule type" value="Genomic_DNA"/>
</dbReference>
<comment type="similarity">
    <text evidence="5">Belongs to the sugar phosphate cyclases superfamily. Dehydroquinate synthase family.</text>
</comment>
<feature type="binding site" evidence="5">
    <location>
        <position position="184"/>
    </location>
    <ligand>
        <name>Zn(2+)</name>
        <dbReference type="ChEBI" id="CHEBI:29105"/>
    </ligand>
</feature>
<evidence type="ECO:0000259" key="6">
    <source>
        <dbReference type="Pfam" id="PF01761"/>
    </source>
</evidence>
<dbReference type="eggNOG" id="arCOG00983">
    <property type="taxonomic scope" value="Archaea"/>
</dbReference>
<dbReference type="KEGG" id="iho:Igni_0018"/>
<dbReference type="HAMAP" id="MF_00110">
    <property type="entry name" value="DHQ_synthase"/>
    <property type="match status" value="1"/>
</dbReference>
<dbReference type="GO" id="GO:0005737">
    <property type="term" value="C:cytoplasm"/>
    <property type="evidence" value="ECO:0007669"/>
    <property type="project" value="UniProtKB-SubCell"/>
</dbReference>
<reference evidence="8 9" key="1">
    <citation type="journal article" date="2008" name="Genome Biol.">
        <title>A genomic analysis of the archaeal system Ignicoccus hospitalis-Nanoarchaeum equitans.</title>
        <authorList>
            <person name="Podar M."/>
            <person name="Anderson I."/>
            <person name="Makarova K.S."/>
            <person name="Elkins J.G."/>
            <person name="Ivanova N."/>
            <person name="Wall M.A."/>
            <person name="Lykidis A."/>
            <person name="Mavromatis K."/>
            <person name="Sun H."/>
            <person name="Hudson M.E."/>
            <person name="Chen W."/>
            <person name="Deciu C."/>
            <person name="Hutchison D."/>
            <person name="Eads J.R."/>
            <person name="Anderson A."/>
            <person name="Fernandes F."/>
            <person name="Szeto E."/>
            <person name="Lapidus A."/>
            <person name="Kyrpides N.C."/>
            <person name="Saier M.H.Jr."/>
            <person name="Richardson P.M."/>
            <person name="Rachel R."/>
            <person name="Huber H."/>
            <person name="Eisen J.A."/>
            <person name="Koonin E.V."/>
            <person name="Keller M."/>
            <person name="Stetter K.O."/>
        </authorList>
    </citation>
    <scope>NUCLEOTIDE SEQUENCE [LARGE SCALE GENOMIC DNA]</scope>
    <source>
        <strain evidence="9">KIN4/I / DSM 18386 / JCM 14125</strain>
    </source>
</reference>
<comment type="cofactor">
    <cofactor evidence="5">
        <name>Co(2+)</name>
        <dbReference type="ChEBI" id="CHEBI:48828"/>
    </cofactor>
    <cofactor evidence="5">
        <name>Zn(2+)</name>
        <dbReference type="ChEBI" id="CHEBI:29105"/>
    </cofactor>
    <text evidence="5">Binds 1 divalent metal cation per subunit. Can use either Co(2+) or Zn(2+).</text>
</comment>
<evidence type="ECO:0000256" key="2">
    <source>
        <dbReference type="ARBA" id="ARBA00022723"/>
    </source>
</evidence>
<dbReference type="GO" id="GO:0008652">
    <property type="term" value="P:amino acid biosynthetic process"/>
    <property type="evidence" value="ECO:0007669"/>
    <property type="project" value="UniProtKB-KW"/>
</dbReference>
<keyword evidence="5" id="KW-0547">Nucleotide-binding</keyword>
<evidence type="ECO:0000256" key="3">
    <source>
        <dbReference type="ARBA" id="ARBA00023027"/>
    </source>
</evidence>
<dbReference type="PANTHER" id="PTHR43622">
    <property type="entry name" value="3-DEHYDROQUINATE SYNTHASE"/>
    <property type="match status" value="1"/>
</dbReference>
<dbReference type="RefSeq" id="WP_011998054.1">
    <property type="nucleotide sequence ID" value="NC_009776.1"/>
</dbReference>
<dbReference type="SUPFAM" id="SSF56796">
    <property type="entry name" value="Dehydroquinate synthase-like"/>
    <property type="match status" value="1"/>
</dbReference>
<comment type="caution">
    <text evidence="5">Lacks conserved residue(s) required for the propagation of feature annotation.</text>
</comment>
<sequence>MRSSSRLEVPITEEHTYKVIIGRNVFKEVESALPENVKPCLAVVGEGVAKGARWVLKEASAVFPHWEILKDGEAAKDLSVALNIIRKLWELKADRWCALGVIAGGSLGDTASFAASVYMRGIPLIQFPTTLLAMIDSSLGGKTAVNFEGFKNVLGSFYHPWLVVDDLRFLDTLPDRVFKSSMAEAIKYGITLNPEFLKYLKDNSSKILARDDEYVSKVIAESVKTKLEVVRKDPRERKGVREVLNFGHTVGHALESASKFELLHGEAVALGMVVETLYAERVGACSSCYEALEGALSAYSLTQVKAPKMTIEEYKAMILKDKKRVGDRLRLPLLEGVGRWRLELVPLDEFVETTFKIMEEVFWSEDF</sequence>
<feature type="binding site" evidence="5">
    <location>
        <position position="151"/>
    </location>
    <ligand>
        <name>NAD(+)</name>
        <dbReference type="ChEBI" id="CHEBI:57540"/>
    </ligand>
</feature>
<comment type="catalytic activity">
    <reaction evidence="5">
        <text>7-phospho-2-dehydro-3-deoxy-D-arabino-heptonate = 3-dehydroquinate + phosphate</text>
        <dbReference type="Rhea" id="RHEA:21968"/>
        <dbReference type="ChEBI" id="CHEBI:32364"/>
        <dbReference type="ChEBI" id="CHEBI:43474"/>
        <dbReference type="ChEBI" id="CHEBI:58394"/>
        <dbReference type="EC" id="4.2.3.4"/>
    </reaction>
</comment>
<dbReference type="GO" id="GO:0009073">
    <property type="term" value="P:aromatic amino acid family biosynthetic process"/>
    <property type="evidence" value="ECO:0007669"/>
    <property type="project" value="UniProtKB-KW"/>
</dbReference>
<evidence type="ECO:0000256" key="5">
    <source>
        <dbReference type="HAMAP-Rule" id="MF_00110"/>
    </source>
</evidence>
<dbReference type="Proteomes" id="UP000000262">
    <property type="component" value="Chromosome"/>
</dbReference>
<keyword evidence="3 5" id="KW-0520">NAD</keyword>
<feature type="domain" description="3-dehydroquinate synthase C-terminal" evidence="7">
    <location>
        <begin position="182"/>
        <end position="323"/>
    </location>
</feature>
<feature type="binding site" evidence="5">
    <location>
        <begin position="169"/>
        <end position="172"/>
    </location>
    <ligand>
        <name>NAD(+)</name>
        <dbReference type="ChEBI" id="CHEBI:57540"/>
    </ligand>
</feature>
<proteinExistence type="inferred from homology"/>
<name>A8A8F0_IGNH4</name>
<evidence type="ECO:0000256" key="4">
    <source>
        <dbReference type="ARBA" id="ARBA00023239"/>
    </source>
</evidence>
<comment type="pathway">
    <text evidence="5">Metabolic intermediate biosynthesis; chorismate biosynthesis; chorismate from D-erythrose 4-phosphate and phosphoenolpyruvate: step 2/7.</text>
</comment>
<dbReference type="InterPro" id="IPR050071">
    <property type="entry name" value="Dehydroquinate_synthase"/>
</dbReference>
<dbReference type="STRING" id="453591.Igni_0018"/>
<dbReference type="OrthoDB" id="21407at2157"/>
<comment type="subcellular location">
    <subcellularLocation>
        <location evidence="5">Cytoplasm</location>
    </subcellularLocation>
</comment>
<evidence type="ECO:0000313" key="8">
    <source>
        <dbReference type="EMBL" id="ABU81202.1"/>
    </source>
</evidence>
<dbReference type="CDD" id="cd08195">
    <property type="entry name" value="DHQS"/>
    <property type="match status" value="1"/>
</dbReference>
<keyword evidence="5" id="KW-0862">Zinc</keyword>
<feature type="binding site" evidence="5">
    <location>
        <position position="264"/>
    </location>
    <ligand>
        <name>Zn(2+)</name>
        <dbReference type="ChEBI" id="CHEBI:29105"/>
    </ligand>
</feature>
<accession>A8A8F0</accession>
<keyword evidence="9" id="KW-1185">Reference proteome</keyword>
<dbReference type="Gene3D" id="3.40.50.1970">
    <property type="match status" value="1"/>
</dbReference>
<dbReference type="Gene3D" id="1.20.1090.10">
    <property type="entry name" value="Dehydroquinate synthase-like - alpha domain"/>
    <property type="match status" value="1"/>
</dbReference>
<feature type="domain" description="3-dehydroquinate synthase N-terminal" evidence="6">
    <location>
        <begin position="68"/>
        <end position="179"/>
    </location>
</feature>
<keyword evidence="5" id="KW-0963">Cytoplasm</keyword>
<dbReference type="AlphaFoldDB" id="A8A8F0"/>
<feature type="binding site" evidence="5">
    <location>
        <begin position="71"/>
        <end position="76"/>
    </location>
    <ligand>
        <name>NAD(+)</name>
        <dbReference type="ChEBI" id="CHEBI:57540"/>
    </ligand>
</feature>
<dbReference type="GO" id="GO:0046872">
    <property type="term" value="F:metal ion binding"/>
    <property type="evidence" value="ECO:0007669"/>
    <property type="project" value="UniProtKB-KW"/>
</dbReference>
<dbReference type="InterPro" id="IPR016037">
    <property type="entry name" value="DHQ_synth_AroB"/>
</dbReference>
<feature type="binding site" evidence="5">
    <location>
        <position position="248"/>
    </location>
    <ligand>
        <name>Zn(2+)</name>
        <dbReference type="ChEBI" id="CHEBI:29105"/>
    </ligand>
</feature>
<keyword evidence="5" id="KW-0057">Aromatic amino acid biosynthesis</keyword>
<dbReference type="Pfam" id="PF01761">
    <property type="entry name" value="DHQ_synthase"/>
    <property type="match status" value="1"/>
</dbReference>
<dbReference type="GO" id="GO:0003856">
    <property type="term" value="F:3-dehydroquinate synthase activity"/>
    <property type="evidence" value="ECO:0007669"/>
    <property type="project" value="UniProtKB-UniRule"/>
</dbReference>
<evidence type="ECO:0000313" key="9">
    <source>
        <dbReference type="Proteomes" id="UP000000262"/>
    </source>
</evidence>
<dbReference type="EC" id="4.2.3.4" evidence="5"/>
<dbReference type="GO" id="GO:0000166">
    <property type="term" value="F:nucleotide binding"/>
    <property type="evidence" value="ECO:0007669"/>
    <property type="project" value="UniProtKB-KW"/>
</dbReference>
<dbReference type="InterPro" id="IPR056179">
    <property type="entry name" value="DHQS_C"/>
</dbReference>
<keyword evidence="2 5" id="KW-0479">Metal-binding</keyword>
<dbReference type="InterPro" id="IPR030960">
    <property type="entry name" value="DHQS/DOIS_N"/>
</dbReference>
<feature type="binding site" evidence="5">
    <location>
        <begin position="129"/>
        <end position="130"/>
    </location>
    <ligand>
        <name>NAD(+)</name>
        <dbReference type="ChEBI" id="CHEBI:57540"/>
    </ligand>
</feature>
<dbReference type="HOGENOM" id="CLU_001201_0_1_2"/>
<dbReference type="UniPathway" id="UPA00053">
    <property type="reaction ID" value="UER00085"/>
</dbReference>
<evidence type="ECO:0000259" key="7">
    <source>
        <dbReference type="Pfam" id="PF24621"/>
    </source>
</evidence>
<keyword evidence="5" id="KW-0170">Cobalt</keyword>
<comment type="function">
    <text evidence="5">Catalyzes the conversion of 3-deoxy-D-arabino-heptulosonate 7-phosphate (DAHP) to dehydroquinate (DHQ).</text>
</comment>